<evidence type="ECO:0000259" key="5">
    <source>
        <dbReference type="Pfam" id="PF01625"/>
    </source>
</evidence>
<dbReference type="Proteomes" id="UP000008641">
    <property type="component" value="Chromosome"/>
</dbReference>
<dbReference type="HAMAP" id="MF_01401">
    <property type="entry name" value="MsrA"/>
    <property type="match status" value="1"/>
</dbReference>
<comment type="similarity">
    <text evidence="4">Belongs to the MsrA Met sulfoxide reductase family.</text>
</comment>
<protein>
    <recommendedName>
        <fullName evidence="4">Peptide methionine sulfoxide reductase MsrA</fullName>
        <shortName evidence="4">Protein-methionine-S-oxide reductase</shortName>
        <ecNumber evidence="4">1.8.4.11</ecNumber>
    </recommendedName>
    <alternativeName>
        <fullName evidence="4">Peptide-methionine (S)-S-oxide reductase</fullName>
        <shortName evidence="4">Peptide Met(O) reductase</shortName>
    </alternativeName>
</protein>
<gene>
    <name evidence="4" type="primary">msrA</name>
    <name evidence="6" type="ordered locus">Weevi_0012</name>
</gene>
<dbReference type="EC" id="1.8.4.11" evidence="4"/>
<dbReference type="Pfam" id="PF01625">
    <property type="entry name" value="PMSR"/>
    <property type="match status" value="1"/>
</dbReference>
<dbReference type="Gene3D" id="3.30.1060.10">
    <property type="entry name" value="Peptide methionine sulphoxide reductase MsrA"/>
    <property type="match status" value="1"/>
</dbReference>
<dbReference type="InterPro" id="IPR002569">
    <property type="entry name" value="Met_Sox_Rdtase_MsrA_dom"/>
</dbReference>
<dbReference type="eggNOG" id="COG0225">
    <property type="taxonomic scope" value="Bacteria"/>
</dbReference>
<keyword evidence="1 4" id="KW-0560">Oxidoreductase</keyword>
<organism evidence="6 7">
    <name type="scientific">Weeksella virosa (strain ATCC 43766 / DSM 16922 / JCM 21250 / CCUG 30538 / CDC 9751 / IAM 14551 / NBRC 16016 / NCTC 11634 / CL345/78)</name>
    <dbReference type="NCBI Taxonomy" id="865938"/>
    <lineage>
        <taxon>Bacteria</taxon>
        <taxon>Pseudomonadati</taxon>
        <taxon>Bacteroidota</taxon>
        <taxon>Flavobacteriia</taxon>
        <taxon>Flavobacteriales</taxon>
        <taxon>Weeksellaceae</taxon>
        <taxon>Weeksella</taxon>
    </lineage>
</organism>
<dbReference type="NCBIfam" id="TIGR00401">
    <property type="entry name" value="msrA"/>
    <property type="match status" value="1"/>
</dbReference>
<evidence type="ECO:0000256" key="3">
    <source>
        <dbReference type="ARBA" id="ARBA00048782"/>
    </source>
</evidence>
<accession>F0P2C9</accession>
<keyword evidence="7" id="KW-1185">Reference proteome</keyword>
<comment type="catalytic activity">
    <reaction evidence="3 4">
        <text>[thioredoxin]-disulfide + L-methionine + H2O = L-methionine (S)-S-oxide + [thioredoxin]-dithiol</text>
        <dbReference type="Rhea" id="RHEA:19993"/>
        <dbReference type="Rhea" id="RHEA-COMP:10698"/>
        <dbReference type="Rhea" id="RHEA-COMP:10700"/>
        <dbReference type="ChEBI" id="CHEBI:15377"/>
        <dbReference type="ChEBI" id="CHEBI:29950"/>
        <dbReference type="ChEBI" id="CHEBI:50058"/>
        <dbReference type="ChEBI" id="CHEBI:57844"/>
        <dbReference type="ChEBI" id="CHEBI:58772"/>
        <dbReference type="EC" id="1.8.4.11"/>
    </reaction>
</comment>
<reference evidence="6 7" key="1">
    <citation type="journal article" date="2011" name="Stand. Genomic Sci.">
        <title>Complete genome sequence of Weeksella virosa type strain (9751).</title>
        <authorList>
            <person name="Lang E."/>
            <person name="Teshima H."/>
            <person name="Lucas S."/>
            <person name="Lapidus A."/>
            <person name="Hammon N."/>
            <person name="Deshpande S."/>
            <person name="Nolan M."/>
            <person name="Cheng J.F."/>
            <person name="Pitluck S."/>
            <person name="Liolios K."/>
            <person name="Pagani I."/>
            <person name="Mikhailova N."/>
            <person name="Ivanova N."/>
            <person name="Mavromatis K."/>
            <person name="Pati A."/>
            <person name="Tapia R."/>
            <person name="Han C."/>
            <person name="Goodwin L."/>
            <person name="Chen A."/>
            <person name="Palaniappan K."/>
            <person name="Land M."/>
            <person name="Hauser L."/>
            <person name="Chang Y.J."/>
            <person name="Jeffries C.D."/>
            <person name="Brambilla E.M."/>
            <person name="Kopitz M."/>
            <person name="Rohde M."/>
            <person name="Goker M."/>
            <person name="Tindall B.J."/>
            <person name="Detter J.C."/>
            <person name="Woyke T."/>
            <person name="Bristow J."/>
            <person name="Eisen J.A."/>
            <person name="Markowitz V."/>
            <person name="Hugenholtz P."/>
            <person name="Klenk H.P."/>
            <person name="Kyrpides N.C."/>
        </authorList>
    </citation>
    <scope>NUCLEOTIDE SEQUENCE [LARGE SCALE GENOMIC DNA]</scope>
    <source>
        <strain evidence="7">ATCC 43766 / DSM 16922 / JCM 21250 / NBRC 16016 / NCTC 11634 / CL345/78</strain>
    </source>
</reference>
<sequence length="175" mass="20320">MTREEAIFGGGCFWCVEHIFNLLKGVDEAISGYAGGLSENPTYEEVCTGQTMHAEVVKVIFDPSIISYATLLEVFWQIHDPTQLNKQGNDIGTQYRSVIYYLNDEQKHQAEESKKFYEQEKNVNFVTEIEPLETFYSAEAYHQRYFENNPTQPYCMAVVSPKVKKFLDNYHYLLK</sequence>
<comment type="catalytic activity">
    <reaction evidence="2 4">
        <text>L-methionyl-[protein] + [thioredoxin]-disulfide + H2O = L-methionyl-(S)-S-oxide-[protein] + [thioredoxin]-dithiol</text>
        <dbReference type="Rhea" id="RHEA:14217"/>
        <dbReference type="Rhea" id="RHEA-COMP:10698"/>
        <dbReference type="Rhea" id="RHEA-COMP:10700"/>
        <dbReference type="Rhea" id="RHEA-COMP:12313"/>
        <dbReference type="Rhea" id="RHEA-COMP:12315"/>
        <dbReference type="ChEBI" id="CHEBI:15377"/>
        <dbReference type="ChEBI" id="CHEBI:16044"/>
        <dbReference type="ChEBI" id="CHEBI:29950"/>
        <dbReference type="ChEBI" id="CHEBI:44120"/>
        <dbReference type="ChEBI" id="CHEBI:50058"/>
        <dbReference type="EC" id="1.8.4.11"/>
    </reaction>
</comment>
<dbReference type="GO" id="GO:0008113">
    <property type="term" value="F:peptide-methionine (S)-S-oxide reductase activity"/>
    <property type="evidence" value="ECO:0007669"/>
    <property type="project" value="UniProtKB-UniRule"/>
</dbReference>
<feature type="active site" evidence="4">
    <location>
        <position position="12"/>
    </location>
</feature>
<dbReference type="OrthoDB" id="4174719at2"/>
<dbReference type="PANTHER" id="PTHR43774">
    <property type="entry name" value="PEPTIDE METHIONINE SULFOXIDE REDUCTASE"/>
    <property type="match status" value="1"/>
</dbReference>
<name>F0P2C9_WEEVC</name>
<dbReference type="HOGENOM" id="CLU_031040_10_0_10"/>
<reference evidence="7" key="2">
    <citation type="journal article" date="2011" name="Stand. Genomic Sci.">
        <title>Complete genome sequence of Weeksella virosa type strain (9751T).</title>
        <authorList>
            <person name="Lang E."/>
            <person name="Teshima H."/>
            <person name="Lucas S."/>
            <person name="Lapidus A."/>
            <person name="Hammon N."/>
            <person name="Deshpande S."/>
            <person name="Nolan M."/>
            <person name="Cheng J."/>
            <person name="Pitluck S."/>
            <person name="Liolios K."/>
            <person name="Pagani I."/>
            <person name="Mikhailova N."/>
            <person name="Ivanova N."/>
            <person name="Mavromatis K."/>
            <person name="Pati A."/>
            <person name="Tapia R."/>
            <person name="Han C."/>
            <person name="Goodwin L."/>
            <person name="Chen A."/>
            <person name="Palaniappan K."/>
            <person name="Land M."/>
            <person name="Hauser L."/>
            <person name="Chang Y."/>
            <person name="Jeffries C."/>
            <person name="Brambilla E."/>
            <person name="Kopitz M."/>
            <person name="Rohde M."/>
            <person name="Goker M."/>
            <person name="Tindall B."/>
            <person name="Detter J."/>
            <person name="Woyke T."/>
            <person name="Bristow J."/>
            <person name="Eisen J."/>
            <person name="Markowitz V."/>
            <person name="Hugenholtz P."/>
            <person name="Klenk H."/>
            <person name="Kyrpides N."/>
        </authorList>
    </citation>
    <scope>NUCLEOTIDE SEQUENCE [LARGE SCALE GENOMIC DNA]</scope>
    <source>
        <strain evidence="7">ATCC 43766 / DSM 16922 / JCM 21250 / NBRC 16016 / NCTC 11634 / CL345/78</strain>
    </source>
</reference>
<proteinExistence type="inferred from homology"/>
<dbReference type="SUPFAM" id="SSF55068">
    <property type="entry name" value="Peptide methionine sulfoxide reductase"/>
    <property type="match status" value="1"/>
</dbReference>
<evidence type="ECO:0000313" key="7">
    <source>
        <dbReference type="Proteomes" id="UP000008641"/>
    </source>
</evidence>
<dbReference type="KEGG" id="wvi:Weevi_0012"/>
<evidence type="ECO:0000256" key="2">
    <source>
        <dbReference type="ARBA" id="ARBA00047806"/>
    </source>
</evidence>
<evidence type="ECO:0000256" key="4">
    <source>
        <dbReference type="HAMAP-Rule" id="MF_01401"/>
    </source>
</evidence>
<dbReference type="PANTHER" id="PTHR43774:SF1">
    <property type="entry name" value="PEPTIDE METHIONINE SULFOXIDE REDUCTASE MSRA 2"/>
    <property type="match status" value="1"/>
</dbReference>
<dbReference type="RefSeq" id="WP_013597137.1">
    <property type="nucleotide sequence ID" value="NC_015144.1"/>
</dbReference>
<dbReference type="EMBL" id="CP002455">
    <property type="protein sequence ID" value="ADX66741.1"/>
    <property type="molecule type" value="Genomic_DNA"/>
</dbReference>
<dbReference type="AlphaFoldDB" id="F0P2C9"/>
<feature type="domain" description="Peptide methionine sulphoxide reductase MsrA" evidence="5">
    <location>
        <begin position="5"/>
        <end position="155"/>
    </location>
</feature>
<evidence type="ECO:0000313" key="6">
    <source>
        <dbReference type="EMBL" id="ADX66741.1"/>
    </source>
</evidence>
<evidence type="ECO:0000256" key="1">
    <source>
        <dbReference type="ARBA" id="ARBA00023002"/>
    </source>
</evidence>
<comment type="function">
    <text evidence="4">Has an important function as a repair enzyme for proteins that have been inactivated by oxidation. Catalyzes the reversible oxidation-reduction of methionine sulfoxide in proteins to methionine.</text>
</comment>
<dbReference type="InterPro" id="IPR036509">
    <property type="entry name" value="Met_Sox_Rdtase_MsrA_sf"/>
</dbReference>
<dbReference type="STRING" id="865938.Weevi_0012"/>
<dbReference type="GO" id="GO:0033744">
    <property type="term" value="F:L-methionine:thioredoxin-disulfide S-oxidoreductase activity"/>
    <property type="evidence" value="ECO:0007669"/>
    <property type="project" value="RHEA"/>
</dbReference>